<dbReference type="AlphaFoldDB" id="A0A2M6W4F6"/>
<dbReference type="Gene3D" id="3.40.50.970">
    <property type="match status" value="1"/>
</dbReference>
<comment type="caution">
    <text evidence="4">The sequence shown here is derived from an EMBL/GenBank/DDBJ whole genome shotgun (WGS) entry which is preliminary data.</text>
</comment>
<sequence length="227" mass="24353">MISMNQNNLSKFCPGCGYPIVLGLLSKILSEKGLSGQAVLGLDIGCSLLAINHLDINTFQTHHGRVTPTMVGFKRARPDSISLGLTGDGGAYAIGLQNLLWAAKRDEAITILVINNTLYAMTGGQTAPTTLKGQITSTSPHGNEEESFFGPELLKSLVNEKAFLARGAVNDPKTLSEYLATAIATQQAGHFSLVEILSFCPTNWRTRGADTLARLNSLKETYKMGII</sequence>
<dbReference type="InterPro" id="IPR029061">
    <property type="entry name" value="THDP-binding"/>
</dbReference>
<dbReference type="GO" id="GO:0000287">
    <property type="term" value="F:magnesium ion binding"/>
    <property type="evidence" value="ECO:0007669"/>
    <property type="project" value="InterPro"/>
</dbReference>
<proteinExistence type="predicted"/>
<dbReference type="Pfam" id="PF02775">
    <property type="entry name" value="TPP_enzyme_C"/>
    <property type="match status" value="1"/>
</dbReference>
<feature type="domain" description="Thiamine pyrophosphate enzyme TPP-binding" evidence="3">
    <location>
        <begin position="44"/>
        <end position="196"/>
    </location>
</feature>
<keyword evidence="1" id="KW-0560">Oxidoreductase</keyword>
<dbReference type="InterPro" id="IPR051457">
    <property type="entry name" value="2-oxoacid:Fd_oxidoreductase"/>
</dbReference>
<keyword evidence="2" id="KW-0786">Thiamine pyrophosphate</keyword>
<protein>
    <submittedName>
        <fullName evidence="4">2-oxoglutarate synthase</fullName>
    </submittedName>
</protein>
<accession>A0A2M6W4F6</accession>
<evidence type="ECO:0000313" key="5">
    <source>
        <dbReference type="Proteomes" id="UP000231183"/>
    </source>
</evidence>
<dbReference type="InterPro" id="IPR000399">
    <property type="entry name" value="TPP-bd_CS"/>
</dbReference>
<name>A0A2M6W4F6_9BACT</name>
<dbReference type="GO" id="GO:0016625">
    <property type="term" value="F:oxidoreductase activity, acting on the aldehyde or oxo group of donors, iron-sulfur protein as acceptor"/>
    <property type="evidence" value="ECO:0007669"/>
    <property type="project" value="UniProtKB-ARBA"/>
</dbReference>
<dbReference type="EMBL" id="PFBX01000013">
    <property type="protein sequence ID" value="PIT87694.1"/>
    <property type="molecule type" value="Genomic_DNA"/>
</dbReference>
<dbReference type="InterPro" id="IPR011766">
    <property type="entry name" value="TPP_enzyme_TPP-bd"/>
</dbReference>
<dbReference type="GO" id="GO:0045333">
    <property type="term" value="P:cellular respiration"/>
    <property type="evidence" value="ECO:0007669"/>
    <property type="project" value="UniProtKB-ARBA"/>
</dbReference>
<organism evidence="4 5">
    <name type="scientific">Candidatus Magasanikbacteria bacterium CG10_big_fil_rev_8_21_14_0_10_40_10</name>
    <dbReference type="NCBI Taxonomy" id="1974648"/>
    <lineage>
        <taxon>Bacteria</taxon>
        <taxon>Candidatus Magasanikiibacteriota</taxon>
    </lineage>
</organism>
<dbReference type="PROSITE" id="PS00187">
    <property type="entry name" value="TPP_ENZYMES"/>
    <property type="match status" value="1"/>
</dbReference>
<gene>
    <name evidence="4" type="ORF">COU31_01465</name>
</gene>
<dbReference type="SUPFAM" id="SSF52518">
    <property type="entry name" value="Thiamin diphosphate-binding fold (THDP-binding)"/>
    <property type="match status" value="1"/>
</dbReference>
<evidence type="ECO:0000313" key="4">
    <source>
        <dbReference type="EMBL" id="PIT87694.1"/>
    </source>
</evidence>
<dbReference type="Proteomes" id="UP000231183">
    <property type="component" value="Unassembled WGS sequence"/>
</dbReference>
<evidence type="ECO:0000256" key="1">
    <source>
        <dbReference type="ARBA" id="ARBA00023002"/>
    </source>
</evidence>
<reference evidence="5" key="1">
    <citation type="submission" date="2017-09" db="EMBL/GenBank/DDBJ databases">
        <title>Depth-based differentiation of microbial function through sediment-hosted aquifers and enrichment of novel symbionts in the deep terrestrial subsurface.</title>
        <authorList>
            <person name="Probst A.J."/>
            <person name="Ladd B."/>
            <person name="Jarett J.K."/>
            <person name="Geller-Mcgrath D.E."/>
            <person name="Sieber C.M.K."/>
            <person name="Emerson J.B."/>
            <person name="Anantharaman K."/>
            <person name="Thomas B.C."/>
            <person name="Malmstrom R."/>
            <person name="Stieglmeier M."/>
            <person name="Klingl A."/>
            <person name="Woyke T."/>
            <person name="Ryan C.M."/>
            <person name="Banfield J.F."/>
        </authorList>
    </citation>
    <scope>NUCLEOTIDE SEQUENCE [LARGE SCALE GENOMIC DNA]</scope>
</reference>
<evidence type="ECO:0000259" key="3">
    <source>
        <dbReference type="Pfam" id="PF02775"/>
    </source>
</evidence>
<dbReference type="PANTHER" id="PTHR48084">
    <property type="entry name" value="2-OXOGLUTARATE OXIDOREDUCTASE SUBUNIT KORB-RELATED"/>
    <property type="match status" value="1"/>
</dbReference>
<dbReference type="GO" id="GO:0030976">
    <property type="term" value="F:thiamine pyrophosphate binding"/>
    <property type="evidence" value="ECO:0007669"/>
    <property type="project" value="InterPro"/>
</dbReference>
<dbReference type="PANTHER" id="PTHR48084:SF3">
    <property type="entry name" value="SUBUNIT OF PYRUVATE:FLAVODOXIN OXIDOREDUCTASE"/>
    <property type="match status" value="1"/>
</dbReference>
<evidence type="ECO:0000256" key="2">
    <source>
        <dbReference type="ARBA" id="ARBA00023052"/>
    </source>
</evidence>